<keyword evidence="1" id="KW-0175">Coiled coil</keyword>
<evidence type="ECO:0000313" key="2">
    <source>
        <dbReference type="EMBL" id="MBB3149456.1"/>
    </source>
</evidence>
<dbReference type="AlphaFoldDB" id="A0A839UEK9"/>
<feature type="coiled-coil region" evidence="1">
    <location>
        <begin position="22"/>
        <end position="56"/>
    </location>
</feature>
<keyword evidence="3" id="KW-1185">Reference proteome</keyword>
<evidence type="ECO:0000256" key="1">
    <source>
        <dbReference type="SAM" id="Coils"/>
    </source>
</evidence>
<sequence>MTSFRHRLDTEKTRAEVLSAGLEAREDRANRLSRQVAELQHELAAVNSVLNVENNRGPSRRILLMASPGVGCG</sequence>
<dbReference type="Proteomes" id="UP000554520">
    <property type="component" value="Unassembled WGS sequence"/>
</dbReference>
<accession>A0A839UEK9</accession>
<evidence type="ECO:0000313" key="3">
    <source>
        <dbReference type="Proteomes" id="UP000554520"/>
    </source>
</evidence>
<protein>
    <submittedName>
        <fullName evidence="2">Uncharacterized protein</fullName>
    </submittedName>
</protein>
<organism evidence="2 3">
    <name type="scientific">Phyllobacterium trifolii</name>
    <dbReference type="NCBI Taxonomy" id="300193"/>
    <lineage>
        <taxon>Bacteria</taxon>
        <taxon>Pseudomonadati</taxon>
        <taxon>Pseudomonadota</taxon>
        <taxon>Alphaproteobacteria</taxon>
        <taxon>Hyphomicrobiales</taxon>
        <taxon>Phyllobacteriaceae</taxon>
        <taxon>Phyllobacterium</taxon>
    </lineage>
</organism>
<proteinExistence type="predicted"/>
<reference evidence="2 3" key="1">
    <citation type="submission" date="2020-08" db="EMBL/GenBank/DDBJ databases">
        <title>Genomic Encyclopedia of Type Strains, Phase III (KMG-III): the genomes of soil and plant-associated and newly described type strains.</title>
        <authorList>
            <person name="Whitman W."/>
        </authorList>
    </citation>
    <scope>NUCLEOTIDE SEQUENCE [LARGE SCALE GENOMIC DNA]</scope>
    <source>
        <strain evidence="2 3">CECT 7015</strain>
    </source>
</reference>
<name>A0A839UEK9_9HYPH</name>
<comment type="caution">
    <text evidence="2">The sequence shown here is derived from an EMBL/GenBank/DDBJ whole genome shotgun (WGS) entry which is preliminary data.</text>
</comment>
<gene>
    <name evidence="2" type="ORF">FHS21_005909</name>
</gene>
<dbReference type="EMBL" id="JACHXN010000032">
    <property type="protein sequence ID" value="MBB3149456.1"/>
    <property type="molecule type" value="Genomic_DNA"/>
</dbReference>